<dbReference type="AlphaFoldDB" id="A0A8X6M7Y4"/>
<organism evidence="1 2">
    <name type="scientific">Nephila pilipes</name>
    <name type="common">Giant wood spider</name>
    <name type="synonym">Nephila maculata</name>
    <dbReference type="NCBI Taxonomy" id="299642"/>
    <lineage>
        <taxon>Eukaryota</taxon>
        <taxon>Metazoa</taxon>
        <taxon>Ecdysozoa</taxon>
        <taxon>Arthropoda</taxon>
        <taxon>Chelicerata</taxon>
        <taxon>Arachnida</taxon>
        <taxon>Araneae</taxon>
        <taxon>Araneomorphae</taxon>
        <taxon>Entelegynae</taxon>
        <taxon>Araneoidea</taxon>
        <taxon>Nephilidae</taxon>
        <taxon>Nephila</taxon>
    </lineage>
</organism>
<protein>
    <submittedName>
        <fullName evidence="1">Uncharacterized protein</fullName>
    </submittedName>
</protein>
<keyword evidence="2" id="KW-1185">Reference proteome</keyword>
<sequence>MAVPLTSLRFFVRGSVGNTPQPPQVAPPPPAIARFLAIIGVETYSASGTGCGFLPTRAFSQLFLSRVWNFLWLKGHFFLHVRFYCMSSNSLGM</sequence>
<evidence type="ECO:0000313" key="2">
    <source>
        <dbReference type="Proteomes" id="UP000887013"/>
    </source>
</evidence>
<dbReference type="Proteomes" id="UP000887013">
    <property type="component" value="Unassembled WGS sequence"/>
</dbReference>
<name>A0A8X6M7Y4_NEPPI</name>
<reference evidence="1" key="1">
    <citation type="submission" date="2020-08" db="EMBL/GenBank/DDBJ databases">
        <title>Multicomponent nature underlies the extraordinary mechanical properties of spider dragline silk.</title>
        <authorList>
            <person name="Kono N."/>
            <person name="Nakamura H."/>
            <person name="Mori M."/>
            <person name="Yoshida Y."/>
            <person name="Ohtoshi R."/>
            <person name="Malay A.D."/>
            <person name="Moran D.A.P."/>
            <person name="Tomita M."/>
            <person name="Numata K."/>
            <person name="Arakawa K."/>
        </authorList>
    </citation>
    <scope>NUCLEOTIDE SEQUENCE</scope>
</reference>
<comment type="caution">
    <text evidence="1">The sequence shown here is derived from an EMBL/GenBank/DDBJ whole genome shotgun (WGS) entry which is preliminary data.</text>
</comment>
<proteinExistence type="predicted"/>
<dbReference type="OrthoDB" id="10432274at2759"/>
<accession>A0A8X6M7Y4</accession>
<dbReference type="EMBL" id="BMAW01041703">
    <property type="protein sequence ID" value="GFS30336.1"/>
    <property type="molecule type" value="Genomic_DNA"/>
</dbReference>
<gene>
    <name evidence="1" type="ORF">NPIL_751</name>
</gene>
<evidence type="ECO:0000313" key="1">
    <source>
        <dbReference type="EMBL" id="GFS30336.1"/>
    </source>
</evidence>